<keyword evidence="2" id="KW-0732">Signal</keyword>
<evidence type="ECO:0000313" key="4">
    <source>
        <dbReference type="Proteomes" id="UP000887566"/>
    </source>
</evidence>
<dbReference type="SUPFAM" id="SSF57567">
    <property type="entry name" value="Serine protease inhibitors"/>
    <property type="match status" value="1"/>
</dbReference>
<dbReference type="AlphaFoldDB" id="A0A914VQF3"/>
<organism evidence="4 5">
    <name type="scientific">Plectus sambesii</name>
    <dbReference type="NCBI Taxonomy" id="2011161"/>
    <lineage>
        <taxon>Eukaryota</taxon>
        <taxon>Metazoa</taxon>
        <taxon>Ecdysozoa</taxon>
        <taxon>Nematoda</taxon>
        <taxon>Chromadorea</taxon>
        <taxon>Plectida</taxon>
        <taxon>Plectina</taxon>
        <taxon>Plectoidea</taxon>
        <taxon>Plectidae</taxon>
        <taxon>Plectus</taxon>
    </lineage>
</organism>
<dbReference type="GO" id="GO:0004867">
    <property type="term" value="F:serine-type endopeptidase inhibitor activity"/>
    <property type="evidence" value="ECO:0007669"/>
    <property type="project" value="UniProtKB-KW"/>
</dbReference>
<proteinExistence type="predicted"/>
<evidence type="ECO:0000313" key="5">
    <source>
        <dbReference type="WBParaSite" id="PSAMB.scaffold22size113857.g352.t1"/>
    </source>
</evidence>
<sequence length="173" mass="18800">MTALRCALIILSVFAVSVLSKSMPRLRDRCAVMRCASGSCFNGKCTNNKCPPNMHEEECGTACPARCDLDPAAIMCMAMCVKGCVCDEGFVLDKAGGVCIRPENCPKPEETPEENADKCPAKECKAGEICQDEECIRNPNCPMFKMPAPQPGCEYVDEIDENNCPIPKEHCPA</sequence>
<feature type="domain" description="TIL" evidence="3">
    <location>
        <begin position="50"/>
        <end position="105"/>
    </location>
</feature>
<dbReference type="WBParaSite" id="PSAMB.scaffold22size113857.g352.t1">
    <property type="protein sequence ID" value="PSAMB.scaffold22size113857.g352.t1"/>
    <property type="gene ID" value="PSAMB.scaffold22size113857.g352"/>
</dbReference>
<dbReference type="CDD" id="cd19941">
    <property type="entry name" value="TIL"/>
    <property type="match status" value="1"/>
</dbReference>
<evidence type="ECO:0000259" key="3">
    <source>
        <dbReference type="Pfam" id="PF01826"/>
    </source>
</evidence>
<evidence type="ECO:0000256" key="2">
    <source>
        <dbReference type="SAM" id="SignalP"/>
    </source>
</evidence>
<name>A0A914VQF3_9BILA</name>
<reference evidence="5" key="1">
    <citation type="submission" date="2022-11" db="UniProtKB">
        <authorList>
            <consortium name="WormBaseParasite"/>
        </authorList>
    </citation>
    <scope>IDENTIFICATION</scope>
</reference>
<dbReference type="Pfam" id="PF01826">
    <property type="entry name" value="TIL"/>
    <property type="match status" value="1"/>
</dbReference>
<dbReference type="Gene3D" id="2.10.25.10">
    <property type="entry name" value="Laminin"/>
    <property type="match status" value="1"/>
</dbReference>
<keyword evidence="1" id="KW-0646">Protease inhibitor</keyword>
<evidence type="ECO:0000256" key="1">
    <source>
        <dbReference type="ARBA" id="ARBA00022900"/>
    </source>
</evidence>
<dbReference type="InterPro" id="IPR036084">
    <property type="entry name" value="Ser_inhib-like_sf"/>
</dbReference>
<feature type="chain" id="PRO_5037180346" evidence="2">
    <location>
        <begin position="21"/>
        <end position="173"/>
    </location>
</feature>
<protein>
    <submittedName>
        <fullName evidence="5">TIL domain-containing protein</fullName>
    </submittedName>
</protein>
<keyword evidence="4" id="KW-1185">Reference proteome</keyword>
<accession>A0A914VQF3</accession>
<feature type="signal peptide" evidence="2">
    <location>
        <begin position="1"/>
        <end position="20"/>
    </location>
</feature>
<dbReference type="Proteomes" id="UP000887566">
    <property type="component" value="Unplaced"/>
</dbReference>
<dbReference type="InterPro" id="IPR002919">
    <property type="entry name" value="TIL_dom"/>
</dbReference>
<keyword evidence="1" id="KW-0722">Serine protease inhibitor</keyword>